<proteinExistence type="predicted"/>
<evidence type="ECO:0000256" key="1">
    <source>
        <dbReference type="SAM" id="MobiDB-lite"/>
    </source>
</evidence>
<evidence type="ECO:0000313" key="2">
    <source>
        <dbReference type="EMBL" id="MCI52998.1"/>
    </source>
</evidence>
<dbReference type="EMBL" id="LXQA010456179">
    <property type="protein sequence ID" value="MCI52998.1"/>
    <property type="molecule type" value="Genomic_DNA"/>
</dbReference>
<accession>A0A392SVV6</accession>
<feature type="non-terminal residue" evidence="2">
    <location>
        <position position="1"/>
    </location>
</feature>
<evidence type="ECO:0000313" key="3">
    <source>
        <dbReference type="Proteomes" id="UP000265520"/>
    </source>
</evidence>
<comment type="caution">
    <text evidence="2">The sequence shown here is derived from an EMBL/GenBank/DDBJ whole genome shotgun (WGS) entry which is preliminary data.</text>
</comment>
<dbReference type="AlphaFoldDB" id="A0A392SVV6"/>
<reference evidence="2 3" key="1">
    <citation type="journal article" date="2018" name="Front. Plant Sci.">
        <title>Red Clover (Trifolium pratense) and Zigzag Clover (T. medium) - A Picture of Genomic Similarities and Differences.</title>
        <authorList>
            <person name="Dluhosova J."/>
            <person name="Istvanek J."/>
            <person name="Nedelnik J."/>
            <person name="Repkova J."/>
        </authorList>
    </citation>
    <scope>NUCLEOTIDE SEQUENCE [LARGE SCALE GENOMIC DNA]</scope>
    <source>
        <strain evidence="3">cv. 10/8</strain>
        <tissue evidence="2">Leaf</tissue>
    </source>
</reference>
<name>A0A392SVV6_9FABA</name>
<organism evidence="2 3">
    <name type="scientific">Trifolium medium</name>
    <dbReference type="NCBI Taxonomy" id="97028"/>
    <lineage>
        <taxon>Eukaryota</taxon>
        <taxon>Viridiplantae</taxon>
        <taxon>Streptophyta</taxon>
        <taxon>Embryophyta</taxon>
        <taxon>Tracheophyta</taxon>
        <taxon>Spermatophyta</taxon>
        <taxon>Magnoliopsida</taxon>
        <taxon>eudicotyledons</taxon>
        <taxon>Gunneridae</taxon>
        <taxon>Pentapetalae</taxon>
        <taxon>rosids</taxon>
        <taxon>fabids</taxon>
        <taxon>Fabales</taxon>
        <taxon>Fabaceae</taxon>
        <taxon>Papilionoideae</taxon>
        <taxon>50 kb inversion clade</taxon>
        <taxon>NPAAA clade</taxon>
        <taxon>Hologalegina</taxon>
        <taxon>IRL clade</taxon>
        <taxon>Trifolieae</taxon>
        <taxon>Trifolium</taxon>
    </lineage>
</organism>
<keyword evidence="3" id="KW-1185">Reference proteome</keyword>
<feature type="region of interest" description="Disordered" evidence="1">
    <location>
        <begin position="1"/>
        <end position="48"/>
    </location>
</feature>
<sequence length="48" mass="5062">LAAPDAASSKNQSQEGLNRAGRRPSCAGHRQTAKMPDFLASHSNTHGM</sequence>
<protein>
    <submittedName>
        <fullName evidence="2">Uncharacterized protein</fullName>
    </submittedName>
</protein>
<dbReference type="Proteomes" id="UP000265520">
    <property type="component" value="Unassembled WGS sequence"/>
</dbReference>